<organism evidence="1 2">
    <name type="scientific">Colletotrichum tabaci</name>
    <dbReference type="NCBI Taxonomy" id="1209068"/>
    <lineage>
        <taxon>Eukaryota</taxon>
        <taxon>Fungi</taxon>
        <taxon>Dikarya</taxon>
        <taxon>Ascomycota</taxon>
        <taxon>Pezizomycotina</taxon>
        <taxon>Sordariomycetes</taxon>
        <taxon>Hypocreomycetidae</taxon>
        <taxon>Glomerellales</taxon>
        <taxon>Glomerellaceae</taxon>
        <taxon>Colletotrichum</taxon>
        <taxon>Colletotrichum destructivum species complex</taxon>
    </lineage>
</organism>
<sequence>MAPILEPMALPPNFTPELFERFILGAQEICGAENVRVVPKDGPRRRRPARARLGNALVRTGMNCVPMPTIRYGMALIFDSLSLQPDNTPLCY</sequence>
<reference evidence="1 2" key="1">
    <citation type="submission" date="2023-04" db="EMBL/GenBank/DDBJ databases">
        <title>Colletotrichum tabacum stain YC1 causing leaf anthracnose on Nicotiana tabacum(L.) cv.</title>
        <authorList>
            <person name="Ji Z."/>
            <person name="Wang M."/>
            <person name="Zhang J."/>
            <person name="Wang N."/>
            <person name="Zhou Z."/>
        </authorList>
    </citation>
    <scope>NUCLEOTIDE SEQUENCE [LARGE SCALE GENOMIC DNA]</scope>
    <source>
        <strain evidence="1 2">YC1</strain>
    </source>
</reference>
<comment type="caution">
    <text evidence="1">The sequence shown here is derived from an EMBL/GenBank/DDBJ whole genome shotgun (WGS) entry which is preliminary data.</text>
</comment>
<accession>A0AAV9T7E7</accession>
<dbReference type="EMBL" id="JASAOK010000043">
    <property type="protein sequence ID" value="KAK6215251.1"/>
    <property type="molecule type" value="Genomic_DNA"/>
</dbReference>
<dbReference type="Proteomes" id="UP001327957">
    <property type="component" value="Unassembled WGS sequence"/>
</dbReference>
<proteinExistence type="predicted"/>
<gene>
    <name evidence="1" type="ORF">QIS74_08270</name>
</gene>
<evidence type="ECO:0000313" key="2">
    <source>
        <dbReference type="Proteomes" id="UP001327957"/>
    </source>
</evidence>
<keyword evidence="2" id="KW-1185">Reference proteome</keyword>
<evidence type="ECO:0000313" key="1">
    <source>
        <dbReference type="EMBL" id="KAK6215251.1"/>
    </source>
</evidence>
<protein>
    <submittedName>
        <fullName evidence="1">Vanillyl-alcohol oxidase</fullName>
    </submittedName>
</protein>
<dbReference type="AlphaFoldDB" id="A0AAV9T7E7"/>
<name>A0AAV9T7E7_9PEZI</name>